<sequence>RFVRPLARSDWARFDFYAKRVRALSASLGRPCESFEGMPDLLHDTFCTDLGKSMKEIRRAVLLPNLRSLDLQGSVCSTTHLSTFLITSRLERLHIAPTSGDMHCVDHSFLRTILQRKPAFRSVALPNVRVNAFYSCGSTAVATVYPPTVTSAALPDDILRDKIFAAHISSLPCLEELHLTSYYTMGIDFAYDAIRPMLSLRSFTAGRGTVQKLARYLPNLVRVTISTLYDYEAATEEEMQPSFSGFMETVQVLKASCKHLRKLKVVWDKDDEMEEEVATCIRDMRLCWGQREERREICVKLEEMEEAE</sequence>
<dbReference type="OrthoDB" id="3041441at2759"/>
<dbReference type="SUPFAM" id="SSF52047">
    <property type="entry name" value="RNI-like"/>
    <property type="match status" value="1"/>
</dbReference>
<reference evidence="2" key="2">
    <citation type="submission" date="2015-01" db="EMBL/GenBank/DDBJ databases">
        <title>Evolutionary Origins and Diversification of the Mycorrhizal Mutualists.</title>
        <authorList>
            <consortium name="DOE Joint Genome Institute"/>
            <consortium name="Mycorrhizal Genomics Consortium"/>
            <person name="Kohler A."/>
            <person name="Kuo A."/>
            <person name="Nagy L.G."/>
            <person name="Floudas D."/>
            <person name="Copeland A."/>
            <person name="Barry K.W."/>
            <person name="Cichocki N."/>
            <person name="Veneault-Fourrey C."/>
            <person name="LaButti K."/>
            <person name="Lindquist E.A."/>
            <person name="Lipzen A."/>
            <person name="Lundell T."/>
            <person name="Morin E."/>
            <person name="Murat C."/>
            <person name="Riley R."/>
            <person name="Ohm R."/>
            <person name="Sun H."/>
            <person name="Tunlid A."/>
            <person name="Henrissat B."/>
            <person name="Grigoriev I.V."/>
            <person name="Hibbett D.S."/>
            <person name="Martin F."/>
        </authorList>
    </citation>
    <scope>NUCLEOTIDE SEQUENCE [LARGE SCALE GENOMIC DNA]</scope>
    <source>
        <strain evidence="2">MUT 4182</strain>
    </source>
</reference>
<dbReference type="InterPro" id="IPR032675">
    <property type="entry name" value="LRR_dom_sf"/>
</dbReference>
<dbReference type="HOGENOM" id="CLU_904798_0_0_1"/>
<protein>
    <submittedName>
        <fullName evidence="1">Uncharacterized protein</fullName>
    </submittedName>
</protein>
<gene>
    <name evidence="1" type="ORF">M407DRAFT_93653</name>
</gene>
<feature type="non-terminal residue" evidence="1">
    <location>
        <position position="1"/>
    </location>
</feature>
<dbReference type="AlphaFoldDB" id="A0A0C3KUF8"/>
<name>A0A0C3KUF8_9AGAM</name>
<dbReference type="Gene3D" id="3.80.10.10">
    <property type="entry name" value="Ribonuclease Inhibitor"/>
    <property type="match status" value="1"/>
</dbReference>
<accession>A0A0C3KUF8</accession>
<dbReference type="EMBL" id="KN823047">
    <property type="protein sequence ID" value="KIO25138.1"/>
    <property type="molecule type" value="Genomic_DNA"/>
</dbReference>
<evidence type="ECO:0000313" key="1">
    <source>
        <dbReference type="EMBL" id="KIO25138.1"/>
    </source>
</evidence>
<evidence type="ECO:0000313" key="2">
    <source>
        <dbReference type="Proteomes" id="UP000054248"/>
    </source>
</evidence>
<keyword evidence="2" id="KW-1185">Reference proteome</keyword>
<organism evidence="1 2">
    <name type="scientific">Tulasnella calospora MUT 4182</name>
    <dbReference type="NCBI Taxonomy" id="1051891"/>
    <lineage>
        <taxon>Eukaryota</taxon>
        <taxon>Fungi</taxon>
        <taxon>Dikarya</taxon>
        <taxon>Basidiomycota</taxon>
        <taxon>Agaricomycotina</taxon>
        <taxon>Agaricomycetes</taxon>
        <taxon>Cantharellales</taxon>
        <taxon>Tulasnellaceae</taxon>
        <taxon>Tulasnella</taxon>
    </lineage>
</organism>
<proteinExistence type="predicted"/>
<reference evidence="1 2" key="1">
    <citation type="submission" date="2014-04" db="EMBL/GenBank/DDBJ databases">
        <authorList>
            <consortium name="DOE Joint Genome Institute"/>
            <person name="Kuo A."/>
            <person name="Girlanda M."/>
            <person name="Perotto S."/>
            <person name="Kohler A."/>
            <person name="Nagy L.G."/>
            <person name="Floudas D."/>
            <person name="Copeland A."/>
            <person name="Barry K.W."/>
            <person name="Cichocki N."/>
            <person name="Veneault-Fourrey C."/>
            <person name="LaButti K."/>
            <person name="Lindquist E.A."/>
            <person name="Lipzen A."/>
            <person name="Lundell T."/>
            <person name="Morin E."/>
            <person name="Murat C."/>
            <person name="Sun H."/>
            <person name="Tunlid A."/>
            <person name="Henrissat B."/>
            <person name="Grigoriev I.V."/>
            <person name="Hibbett D.S."/>
            <person name="Martin F."/>
            <person name="Nordberg H.P."/>
            <person name="Cantor M.N."/>
            <person name="Hua S.X."/>
        </authorList>
    </citation>
    <scope>NUCLEOTIDE SEQUENCE [LARGE SCALE GENOMIC DNA]</scope>
    <source>
        <strain evidence="1 2">MUT 4182</strain>
    </source>
</reference>
<dbReference type="Proteomes" id="UP000054248">
    <property type="component" value="Unassembled WGS sequence"/>
</dbReference>